<evidence type="ECO:0000313" key="2">
    <source>
        <dbReference type="Proteomes" id="UP000827976"/>
    </source>
</evidence>
<accession>A0ACB7UDQ5</accession>
<protein>
    <submittedName>
        <fullName evidence="1">Glycerophosphodiester phosphodiesterase protein</fullName>
        <ecNumber evidence="1">3.1.4.46</ecNumber>
    </submittedName>
</protein>
<reference evidence="2" key="1">
    <citation type="journal article" date="2022" name="Nat. Commun.">
        <title>Chromosome evolution and the genetic basis of agronomically important traits in greater yam.</title>
        <authorList>
            <person name="Bredeson J.V."/>
            <person name="Lyons J.B."/>
            <person name="Oniyinde I.O."/>
            <person name="Okereke N.R."/>
            <person name="Kolade O."/>
            <person name="Nnabue I."/>
            <person name="Nwadili C.O."/>
            <person name="Hribova E."/>
            <person name="Parker M."/>
            <person name="Nwogha J."/>
            <person name="Shu S."/>
            <person name="Carlson J."/>
            <person name="Kariba R."/>
            <person name="Muthemba S."/>
            <person name="Knop K."/>
            <person name="Barton G.J."/>
            <person name="Sherwood A.V."/>
            <person name="Lopez-Montes A."/>
            <person name="Asiedu R."/>
            <person name="Jamnadass R."/>
            <person name="Muchugi A."/>
            <person name="Goodstein D."/>
            <person name="Egesi C.N."/>
            <person name="Featherston J."/>
            <person name="Asfaw A."/>
            <person name="Simpson G.G."/>
            <person name="Dolezel J."/>
            <person name="Hendre P.S."/>
            <person name="Van Deynze A."/>
            <person name="Kumar P.L."/>
            <person name="Obidiegwu J.E."/>
            <person name="Bhattacharjee R."/>
            <person name="Rokhsar D.S."/>
        </authorList>
    </citation>
    <scope>NUCLEOTIDE SEQUENCE [LARGE SCALE GENOMIC DNA]</scope>
    <source>
        <strain evidence="2">cv. TDa95/00328</strain>
    </source>
</reference>
<dbReference type="EC" id="3.1.4.46" evidence="1"/>
<sequence length="669" mass="73518">MDLPIHLLLLLLVLLLRAPSMAAQNASFYYENCAPYTCGNVTVSFPFSSSDSFCSPTSSYEISCDHSTSIPSLTLSGITFSVKAIYYLDGLISLSDTALVQALSSNSCSNLKSHFLPTVNFSPLKLPNWNTTLNLSLCDGAVSPTEALLYARCDGNQSLYVLRGAESGDESLPSSCSHAGLLVEQSSLMKANLSKLQDVNFVVKEGFSLMWPNFTKCWDCEAAGGRCGYNRSTEQVLCFCKDGGVVSGGLGGCGVSGGPASNRSNSLKIIAGIVIPVVVIFLVGLMVLWKFRARAMSVFRSSRDLSLSRTDSIDVKEFIKSYQSTLTTKYSYSELKKMTDGFKHKLGSGGYGNVYKGKLPTGQFIAVKVLDKSSHNSRDFINEVATIGMIRHVHIIKLLGYCCDGLHRSLVYEFMPHGSLGDLLSKKDDKAKIGEQKLLEIAIGVARGIEYLHQGCDKRILHLDIKPHNVLLDSNFHPKISDFGLAKFHSKKDSIVPLTGGARGTIGYIAPEVFMRNLGGVSHKSDVYSYGMLLLEMIVGRSSCISENITRETEEEEEIYFPDWIYEQMNKWKDMEQIDDDSVVDFDINVSRKMVMVGLWCIQTSPVDRPSISTVIEMLNGRLEAIQMPPKPFLIAPPKQEQVMFFSDKAFLSGDSTCMSGGLSEITES</sequence>
<dbReference type="EMBL" id="CM037027">
    <property type="protein sequence ID" value="KAH7658457.1"/>
    <property type="molecule type" value="Genomic_DNA"/>
</dbReference>
<evidence type="ECO:0000313" key="1">
    <source>
        <dbReference type="EMBL" id="KAH7658457.1"/>
    </source>
</evidence>
<name>A0ACB7UDQ5_DIOAL</name>
<organism evidence="1 2">
    <name type="scientific">Dioscorea alata</name>
    <name type="common">Purple yam</name>
    <dbReference type="NCBI Taxonomy" id="55571"/>
    <lineage>
        <taxon>Eukaryota</taxon>
        <taxon>Viridiplantae</taxon>
        <taxon>Streptophyta</taxon>
        <taxon>Embryophyta</taxon>
        <taxon>Tracheophyta</taxon>
        <taxon>Spermatophyta</taxon>
        <taxon>Magnoliopsida</taxon>
        <taxon>Liliopsida</taxon>
        <taxon>Dioscoreales</taxon>
        <taxon>Dioscoreaceae</taxon>
        <taxon>Dioscorea</taxon>
    </lineage>
</organism>
<keyword evidence="2" id="KW-1185">Reference proteome</keyword>
<proteinExistence type="predicted"/>
<gene>
    <name evidence="1" type="ORF">IHE45_17G088900</name>
</gene>
<comment type="caution">
    <text evidence="1">The sequence shown here is derived from an EMBL/GenBank/DDBJ whole genome shotgun (WGS) entry which is preliminary data.</text>
</comment>
<keyword evidence="1" id="KW-0378">Hydrolase</keyword>
<dbReference type="Proteomes" id="UP000827976">
    <property type="component" value="Chromosome 17"/>
</dbReference>